<dbReference type="RefSeq" id="WP_039330306.1">
    <property type="nucleotide sequence ID" value="NZ_BCMQ01000011.1"/>
</dbReference>
<name>A0A0S7EID4_9FLAO</name>
<dbReference type="EMBL" id="CP013690">
    <property type="protein sequence ID" value="ALU27549.1"/>
    <property type="molecule type" value="Genomic_DNA"/>
</dbReference>
<dbReference type="GO" id="GO:0008168">
    <property type="term" value="F:methyltransferase activity"/>
    <property type="evidence" value="ECO:0007669"/>
    <property type="project" value="UniProtKB-KW"/>
</dbReference>
<evidence type="ECO:0000256" key="2">
    <source>
        <dbReference type="ARBA" id="ARBA00022679"/>
    </source>
</evidence>
<dbReference type="PANTHER" id="PTHR43861:SF1">
    <property type="entry name" value="TRANS-ACONITATE 2-METHYLTRANSFERASE"/>
    <property type="match status" value="1"/>
</dbReference>
<dbReference type="PANTHER" id="PTHR43861">
    <property type="entry name" value="TRANS-ACONITATE 2-METHYLTRANSFERASE-RELATED"/>
    <property type="match status" value="1"/>
</dbReference>
<dbReference type="InterPro" id="IPR029063">
    <property type="entry name" value="SAM-dependent_MTases_sf"/>
</dbReference>
<organism evidence="3 4">
    <name type="scientific">Myroides odoratimimus</name>
    <dbReference type="NCBI Taxonomy" id="76832"/>
    <lineage>
        <taxon>Bacteria</taxon>
        <taxon>Pseudomonadati</taxon>
        <taxon>Bacteroidota</taxon>
        <taxon>Flavobacteriia</taxon>
        <taxon>Flavobacteriales</taxon>
        <taxon>Flavobacteriaceae</taxon>
        <taxon>Myroides</taxon>
    </lineage>
</organism>
<dbReference type="Gene3D" id="3.40.50.150">
    <property type="entry name" value="Vaccinia Virus protein VP39"/>
    <property type="match status" value="1"/>
</dbReference>
<evidence type="ECO:0000313" key="4">
    <source>
        <dbReference type="Proteomes" id="UP000069030"/>
    </source>
</evidence>
<keyword evidence="2" id="KW-0808">Transferase</keyword>
<keyword evidence="1 3" id="KW-0489">Methyltransferase</keyword>
<dbReference type="SUPFAM" id="SSF53335">
    <property type="entry name" value="S-adenosyl-L-methionine-dependent methyltransferases"/>
    <property type="match status" value="1"/>
</dbReference>
<gene>
    <name evidence="3" type="ORF">AS202_15985</name>
</gene>
<dbReference type="KEGG" id="mod:AS202_15985"/>
<evidence type="ECO:0000313" key="3">
    <source>
        <dbReference type="EMBL" id="ALU27549.1"/>
    </source>
</evidence>
<dbReference type="AlphaFoldDB" id="A0A0S7EID4"/>
<dbReference type="InterPro" id="IPR041698">
    <property type="entry name" value="Methyltransf_25"/>
</dbReference>
<dbReference type="Proteomes" id="UP000069030">
    <property type="component" value="Chromosome"/>
</dbReference>
<sequence>MDTNNNYIEINKKTWNEKVALHVDSEFYNMKDFLAGETSLNEIELNLLGDVRGKKVLHLQCHFGQDTLSLARMGADVTGVDLSDKAVEKGSELAQQLGLDVRFICSDVYQLPEVLEEQFDIVYTSYGVIGWLPDMNKWAEVVSKFVKPGGKFVFVEFHPFIWMYDYDFTKIEYSYFNIEPIVETETGTYADKTADAEFGSVSWNHSIADVVQGLVNNQLQIKAFEEHNYSPYPCFNQVVEIAPKKYQIKPFGDKAPLVYAIVAGK</sequence>
<dbReference type="CDD" id="cd02440">
    <property type="entry name" value="AdoMet_MTases"/>
    <property type="match status" value="1"/>
</dbReference>
<accession>A0A0S7EID4</accession>
<evidence type="ECO:0000256" key="1">
    <source>
        <dbReference type="ARBA" id="ARBA00022603"/>
    </source>
</evidence>
<reference evidence="3 4" key="1">
    <citation type="journal article" date="2016" name="J. Zhejiang Univ. Sci. B">
        <title>Antibiotic resistance mechanisms of Myroides sp.</title>
        <authorList>
            <person name="Hu S."/>
            <person name="Yuan S."/>
            <person name="Qu H."/>
            <person name="Jiang T."/>
            <person name="Zhou Y."/>
            <person name="Wang M."/>
            <person name="Ming D."/>
        </authorList>
    </citation>
    <scope>NUCLEOTIDE SEQUENCE [LARGE SCALE GENOMIC DNA]</scope>
    <source>
        <strain evidence="3 4">PR63039</strain>
    </source>
</reference>
<dbReference type="Pfam" id="PF13649">
    <property type="entry name" value="Methyltransf_25"/>
    <property type="match status" value="1"/>
</dbReference>
<protein>
    <submittedName>
        <fullName evidence="3">Methyltransferase type 12</fullName>
    </submittedName>
</protein>
<dbReference type="eggNOG" id="COG2227">
    <property type="taxonomic scope" value="Bacteria"/>
</dbReference>
<proteinExistence type="predicted"/>
<dbReference type="GO" id="GO:0032259">
    <property type="term" value="P:methylation"/>
    <property type="evidence" value="ECO:0007669"/>
    <property type="project" value="UniProtKB-KW"/>
</dbReference>